<proteinExistence type="inferred from homology"/>
<sequence length="334" mass="37430">MTKIGTHSGHFHADEALAVWMLRKLPQFSKSTVIRSRNLEILDTCDIVVDVGARYEPPKYFDHHQREFTETFDKNHTVTKLSSAGLIYKHFGKEVLTQILNDNAGTIKTSDSKKFKLDVQTTVDGIYERVYNEFVEAIDGDDNGVSAYTQKPIYNTRGTKLGSVVANLSPLPCQDNSDENIDRLFQKASDLMGLAFEAQVLSTGLGWYPSKTQVSQAFKDRFKYDSEGRILVLDSATHWKEHLTDLESKEQCVGNVLYVLYPTSDSTRVQAVAKEKDSFESRKALPQEWRGIRDDELSKVTGIPGCVFVHASGFIGGNKTFEGALELAQKALTM</sequence>
<dbReference type="Pfam" id="PF03690">
    <property type="entry name" value="MYG1_exonuc"/>
    <property type="match status" value="1"/>
</dbReference>
<organism evidence="2 3">
    <name type="scientific">Starmerella bacillaris</name>
    <name type="common">Yeast</name>
    <name type="synonym">Candida zemplinina</name>
    <dbReference type="NCBI Taxonomy" id="1247836"/>
    <lineage>
        <taxon>Eukaryota</taxon>
        <taxon>Fungi</taxon>
        <taxon>Dikarya</taxon>
        <taxon>Ascomycota</taxon>
        <taxon>Saccharomycotina</taxon>
        <taxon>Dipodascomycetes</taxon>
        <taxon>Dipodascales</taxon>
        <taxon>Trichomonascaceae</taxon>
        <taxon>Starmerella</taxon>
    </lineage>
</organism>
<reference evidence="2 3" key="1">
    <citation type="journal article" date="2023" name="Elife">
        <title>Identification of key yeast species and microbe-microbe interactions impacting larval growth of Drosophila in the wild.</title>
        <authorList>
            <person name="Mure A."/>
            <person name="Sugiura Y."/>
            <person name="Maeda R."/>
            <person name="Honda K."/>
            <person name="Sakurai N."/>
            <person name="Takahashi Y."/>
            <person name="Watada M."/>
            <person name="Katoh T."/>
            <person name="Gotoh A."/>
            <person name="Gotoh Y."/>
            <person name="Taniguchi I."/>
            <person name="Nakamura K."/>
            <person name="Hayashi T."/>
            <person name="Katayama T."/>
            <person name="Uemura T."/>
            <person name="Hattori Y."/>
        </authorList>
    </citation>
    <scope>NUCLEOTIDE SEQUENCE [LARGE SCALE GENOMIC DNA]</scope>
    <source>
        <strain evidence="2 3">SB-73</strain>
    </source>
</reference>
<dbReference type="InterPro" id="IPR003226">
    <property type="entry name" value="MYG1_exonuclease"/>
</dbReference>
<protein>
    <submittedName>
        <fullName evidence="2">Myg1 protein</fullName>
    </submittedName>
</protein>
<evidence type="ECO:0000256" key="1">
    <source>
        <dbReference type="ARBA" id="ARBA00010105"/>
    </source>
</evidence>
<comment type="caution">
    <text evidence="2">The sequence shown here is derived from an EMBL/GenBank/DDBJ whole genome shotgun (WGS) entry which is preliminary data.</text>
</comment>
<keyword evidence="3" id="KW-1185">Reference proteome</keyword>
<dbReference type="EMBL" id="BTGC01000003">
    <property type="protein sequence ID" value="GMM50887.1"/>
    <property type="molecule type" value="Genomic_DNA"/>
</dbReference>
<dbReference type="PANTHER" id="PTHR11215">
    <property type="entry name" value="METAL DEPENDENT HYDROLASE - RELATED"/>
    <property type="match status" value="1"/>
</dbReference>
<accession>A0AAV5RIN3</accession>
<dbReference type="Proteomes" id="UP001362899">
    <property type="component" value="Unassembled WGS sequence"/>
</dbReference>
<evidence type="ECO:0000313" key="3">
    <source>
        <dbReference type="Proteomes" id="UP001362899"/>
    </source>
</evidence>
<dbReference type="GO" id="GO:0005737">
    <property type="term" value="C:cytoplasm"/>
    <property type="evidence" value="ECO:0007669"/>
    <property type="project" value="TreeGrafter"/>
</dbReference>
<evidence type="ECO:0000313" key="2">
    <source>
        <dbReference type="EMBL" id="GMM50887.1"/>
    </source>
</evidence>
<name>A0AAV5RIN3_STABA</name>
<gene>
    <name evidence="2" type="ORF">DASB73_018450</name>
</gene>
<dbReference type="AlphaFoldDB" id="A0AAV5RIN3"/>
<comment type="similarity">
    <text evidence="1">Belongs to the MYG1 family.</text>
</comment>
<dbReference type="PANTHER" id="PTHR11215:SF1">
    <property type="entry name" value="MYG1 EXONUCLEASE"/>
    <property type="match status" value="1"/>
</dbReference>
<dbReference type="GO" id="GO:0005634">
    <property type="term" value="C:nucleus"/>
    <property type="evidence" value="ECO:0007669"/>
    <property type="project" value="TreeGrafter"/>
</dbReference>